<evidence type="ECO:0000313" key="5">
    <source>
        <dbReference type="EMBL" id="KAH7435599.1"/>
    </source>
</evidence>
<keyword evidence="4" id="KW-0677">Repeat</keyword>
<dbReference type="OMA" id="ELTWNEM"/>
<proteinExistence type="inferred from homology"/>
<dbReference type="GO" id="GO:0005965">
    <property type="term" value="C:protein farnesyltransferase complex"/>
    <property type="evidence" value="ECO:0007669"/>
    <property type="project" value="TreeGrafter"/>
</dbReference>
<dbReference type="InterPro" id="IPR002088">
    <property type="entry name" value="Prenyl_trans_a"/>
</dbReference>
<organism evidence="5 6">
    <name type="scientific">Ceratopteris richardii</name>
    <name type="common">Triangle waterfern</name>
    <dbReference type="NCBI Taxonomy" id="49495"/>
    <lineage>
        <taxon>Eukaryota</taxon>
        <taxon>Viridiplantae</taxon>
        <taxon>Streptophyta</taxon>
        <taxon>Embryophyta</taxon>
        <taxon>Tracheophyta</taxon>
        <taxon>Polypodiopsida</taxon>
        <taxon>Polypodiidae</taxon>
        <taxon>Polypodiales</taxon>
        <taxon>Pteridineae</taxon>
        <taxon>Pteridaceae</taxon>
        <taxon>Parkerioideae</taxon>
        <taxon>Ceratopteris</taxon>
    </lineage>
</organism>
<comment type="caution">
    <text evidence="5">The sequence shown here is derived from an EMBL/GenBank/DDBJ whole genome shotgun (WGS) entry which is preliminary data.</text>
</comment>
<reference evidence="5" key="1">
    <citation type="submission" date="2021-08" db="EMBL/GenBank/DDBJ databases">
        <title>WGS assembly of Ceratopteris richardii.</title>
        <authorList>
            <person name="Marchant D.B."/>
            <person name="Chen G."/>
            <person name="Jenkins J."/>
            <person name="Shu S."/>
            <person name="Leebens-Mack J."/>
            <person name="Grimwood J."/>
            <person name="Schmutz J."/>
            <person name="Soltis P."/>
            <person name="Soltis D."/>
            <person name="Chen Z.-H."/>
        </authorList>
    </citation>
    <scope>NUCLEOTIDE SEQUENCE</scope>
    <source>
        <strain evidence="5">Whitten #5841</strain>
        <tissue evidence="5">Leaf</tissue>
    </source>
</reference>
<evidence type="ECO:0000256" key="1">
    <source>
        <dbReference type="ARBA" id="ARBA00006734"/>
    </source>
</evidence>
<dbReference type="GO" id="GO:0004662">
    <property type="term" value="F:CAAX-protein geranylgeranyltransferase activity"/>
    <property type="evidence" value="ECO:0007669"/>
    <property type="project" value="TreeGrafter"/>
</dbReference>
<evidence type="ECO:0000256" key="3">
    <source>
        <dbReference type="ARBA" id="ARBA00022679"/>
    </source>
</evidence>
<dbReference type="EMBL" id="CM035411">
    <property type="protein sequence ID" value="KAH7435599.1"/>
    <property type="molecule type" value="Genomic_DNA"/>
</dbReference>
<dbReference type="SUPFAM" id="SSF48439">
    <property type="entry name" value="Protein prenylyltransferase"/>
    <property type="match status" value="1"/>
</dbReference>
<dbReference type="AlphaFoldDB" id="A0A8T2UU16"/>
<gene>
    <name evidence="5" type="ORF">KP509_06G071400</name>
</gene>
<keyword evidence="3" id="KW-0808">Transferase</keyword>
<keyword evidence="6" id="KW-1185">Reference proteome</keyword>
<evidence type="ECO:0000256" key="2">
    <source>
        <dbReference type="ARBA" id="ARBA00022602"/>
    </source>
</evidence>
<dbReference type="GO" id="GO:0005953">
    <property type="term" value="C:CAAX-protein geranylgeranyltransferase complex"/>
    <property type="evidence" value="ECO:0007669"/>
    <property type="project" value="TreeGrafter"/>
</dbReference>
<dbReference type="OrthoDB" id="1924260at2759"/>
<dbReference type="PANTHER" id="PTHR11129:SF10">
    <property type="entry name" value="PROTEIN PRENYLYLTRANSFERASE SUPERFAMILY PROTEIN"/>
    <property type="match status" value="1"/>
</dbReference>
<dbReference type="Gene3D" id="1.25.40.120">
    <property type="entry name" value="Protein prenylyltransferase"/>
    <property type="match status" value="1"/>
</dbReference>
<protein>
    <recommendedName>
        <fullName evidence="7">Protein prenyltransferase alpha subunit repeat-containing protein 1</fullName>
    </recommendedName>
</protein>
<keyword evidence="2" id="KW-0637">Prenyltransferase</keyword>
<evidence type="ECO:0000256" key="4">
    <source>
        <dbReference type="ARBA" id="ARBA00022737"/>
    </source>
</evidence>
<dbReference type="GO" id="GO:0004660">
    <property type="term" value="F:protein farnesyltransferase activity"/>
    <property type="evidence" value="ECO:0007669"/>
    <property type="project" value="TreeGrafter"/>
</dbReference>
<evidence type="ECO:0000313" key="6">
    <source>
        <dbReference type="Proteomes" id="UP000825935"/>
    </source>
</evidence>
<dbReference type="PANTHER" id="PTHR11129">
    <property type="entry name" value="PROTEIN FARNESYLTRANSFERASE ALPHA SUBUNIT/RAB GERANYLGERANYL TRANSFERASE ALPHA SUBUNIT"/>
    <property type="match status" value="1"/>
</dbReference>
<evidence type="ECO:0008006" key="7">
    <source>
        <dbReference type="Google" id="ProtNLM"/>
    </source>
</evidence>
<name>A0A8T2UU16_CERRI</name>
<dbReference type="Pfam" id="PF01239">
    <property type="entry name" value="PPTA"/>
    <property type="match status" value="2"/>
</dbReference>
<accession>A0A8T2UU16</accession>
<sequence length="428" mass="49324">MAEGDEAGVALLAQLESLLSLDHLIDEVGHVHPSQLSSLRQGNMNTRASDPVIDTSVFWCADHKLAISTDAIGPLYTAAKSAFISSRKSYEKLLSESSNRTPSTESVENEDLHILTKQLLSHSKALIILNPMYKTAWDVRRQVFVSLSTVCTAEECQLSSSALSITSKCEEAWAHRRWTIHSRILPSFSSKIPEDLLEEEFKLVTMIADRARMNYRAWRHCSWLVQWMSLPQVFQELKRRRRWAELHVAESSCFHYRRCLFQKLLTEDHSSMELKNVWLEEVQWIKDLIKRYIGREALWLHQRFLFFMWIEHFKSPYSCDPPILPQSSNEGVCPEVDAEILFANSCIASCINDDTEDGVRQVVYATTFKLWVILKCQQNVLKFLVPSKFHSNELHDIEQLLRSKAAYQKPLWDGLFEGLLHRNAPVSS</sequence>
<dbReference type="Proteomes" id="UP000825935">
    <property type="component" value="Chromosome 6"/>
</dbReference>
<comment type="similarity">
    <text evidence="1">Belongs to the protein prenyltransferase subunit alpha family.</text>
</comment>